<protein>
    <recommendedName>
        <fullName evidence="3">BED-type domain-containing protein</fullName>
    </recommendedName>
</protein>
<evidence type="ECO:0008006" key="3">
    <source>
        <dbReference type="Google" id="ProtNLM"/>
    </source>
</evidence>
<name>A0A453CM59_AEGTS</name>
<sequence>MASFILLSAPENSVAPTADVSDVAGAAVVASSTPQEGTSTAVEQPKLTGSRRKRTSDVWDDFKTELINGKWQAICNWCHKSYAGESTSDLWTAGHQKRGYMAVTGHYVDASWNLKSFLMRFVYVPCPHNAEVICEALHACLVEWHLEKKISTVTLDNCTSNDKAMEILPDKLDTSSLMLQGSLLHMRCAAHILNLIVKDGLDVMEKGIERVRDSVAFWSTTPKRHEKFEKMARLLNNEYTCRLALDCKTRWNSTYIMLKGALQYKDVFERLSIREKKFTCPTGEDWVFAKEVCARLKVFFDVTELLSGTSYVTASLFFPQICGIRLAIRK</sequence>
<dbReference type="AlphaFoldDB" id="A0A453CM59"/>
<evidence type="ECO:0000313" key="2">
    <source>
        <dbReference type="Proteomes" id="UP000015105"/>
    </source>
</evidence>
<reference evidence="2" key="1">
    <citation type="journal article" date="2014" name="Science">
        <title>Ancient hybridizations among the ancestral genomes of bread wheat.</title>
        <authorList>
            <consortium name="International Wheat Genome Sequencing Consortium,"/>
            <person name="Marcussen T."/>
            <person name="Sandve S.R."/>
            <person name="Heier L."/>
            <person name="Spannagl M."/>
            <person name="Pfeifer M."/>
            <person name="Jakobsen K.S."/>
            <person name="Wulff B.B."/>
            <person name="Steuernagel B."/>
            <person name="Mayer K.F."/>
            <person name="Olsen O.A."/>
        </authorList>
    </citation>
    <scope>NUCLEOTIDE SEQUENCE [LARGE SCALE GENOMIC DNA]</scope>
    <source>
        <strain evidence="2">cv. AL8/78</strain>
    </source>
</reference>
<dbReference type="Gramene" id="AET2Gv20895600.7">
    <property type="protein sequence ID" value="AET2Gv20895600.7"/>
    <property type="gene ID" value="AET2Gv20895600"/>
</dbReference>
<dbReference type="PANTHER" id="PTHR46481">
    <property type="entry name" value="ZINC FINGER BED DOMAIN-CONTAINING PROTEIN 4"/>
    <property type="match status" value="1"/>
</dbReference>
<dbReference type="Proteomes" id="UP000015105">
    <property type="component" value="Chromosome 2D"/>
</dbReference>
<dbReference type="InterPro" id="IPR012337">
    <property type="entry name" value="RNaseH-like_sf"/>
</dbReference>
<dbReference type="SUPFAM" id="SSF53098">
    <property type="entry name" value="Ribonuclease H-like"/>
    <property type="match status" value="1"/>
</dbReference>
<keyword evidence="2" id="KW-1185">Reference proteome</keyword>
<dbReference type="EnsemblPlants" id="AET2Gv20895600.7">
    <property type="protein sequence ID" value="AET2Gv20895600.7"/>
    <property type="gene ID" value="AET2Gv20895600"/>
</dbReference>
<dbReference type="PANTHER" id="PTHR46481:SF11">
    <property type="entry name" value="ZINC FINGER BED DOMAIN-CONTAINING PROTEIN RICESLEEPER 2-LIKE"/>
    <property type="match status" value="1"/>
</dbReference>
<reference evidence="1" key="3">
    <citation type="journal article" date="2017" name="Nature">
        <title>Genome sequence of the progenitor of the wheat D genome Aegilops tauschii.</title>
        <authorList>
            <person name="Luo M.C."/>
            <person name="Gu Y.Q."/>
            <person name="Puiu D."/>
            <person name="Wang H."/>
            <person name="Twardziok S.O."/>
            <person name="Deal K.R."/>
            <person name="Huo N."/>
            <person name="Zhu T."/>
            <person name="Wang L."/>
            <person name="Wang Y."/>
            <person name="McGuire P.E."/>
            <person name="Liu S."/>
            <person name="Long H."/>
            <person name="Ramasamy R.K."/>
            <person name="Rodriguez J.C."/>
            <person name="Van S.L."/>
            <person name="Yuan L."/>
            <person name="Wang Z."/>
            <person name="Xia Z."/>
            <person name="Xiao L."/>
            <person name="Anderson O.D."/>
            <person name="Ouyang S."/>
            <person name="Liang Y."/>
            <person name="Zimin A.V."/>
            <person name="Pertea G."/>
            <person name="Qi P."/>
            <person name="Bennetzen J.L."/>
            <person name="Dai X."/>
            <person name="Dawson M.W."/>
            <person name="Muller H.G."/>
            <person name="Kugler K."/>
            <person name="Rivarola-Duarte L."/>
            <person name="Spannagl M."/>
            <person name="Mayer K.F.X."/>
            <person name="Lu F.H."/>
            <person name="Bevan M.W."/>
            <person name="Leroy P."/>
            <person name="Li P."/>
            <person name="You F.M."/>
            <person name="Sun Q."/>
            <person name="Liu Z."/>
            <person name="Lyons E."/>
            <person name="Wicker T."/>
            <person name="Salzberg S.L."/>
            <person name="Devos K.M."/>
            <person name="Dvorak J."/>
        </authorList>
    </citation>
    <scope>NUCLEOTIDE SEQUENCE [LARGE SCALE GENOMIC DNA]</scope>
    <source>
        <strain evidence="1">cv. AL8/78</strain>
    </source>
</reference>
<evidence type="ECO:0000313" key="1">
    <source>
        <dbReference type="EnsemblPlants" id="AET2Gv20895600.7"/>
    </source>
</evidence>
<dbReference type="InterPro" id="IPR052035">
    <property type="entry name" value="ZnF_BED_domain_contain"/>
</dbReference>
<reference evidence="1" key="5">
    <citation type="journal article" date="2021" name="G3 (Bethesda)">
        <title>Aegilops tauschii genome assembly Aet v5.0 features greater sequence contiguity and improved annotation.</title>
        <authorList>
            <person name="Wang L."/>
            <person name="Zhu T."/>
            <person name="Rodriguez J.C."/>
            <person name="Deal K.R."/>
            <person name="Dubcovsky J."/>
            <person name="McGuire P.E."/>
            <person name="Lux T."/>
            <person name="Spannagl M."/>
            <person name="Mayer K.F.X."/>
            <person name="Baldrich P."/>
            <person name="Meyers B.C."/>
            <person name="Huo N."/>
            <person name="Gu Y.Q."/>
            <person name="Zhou H."/>
            <person name="Devos K.M."/>
            <person name="Bennetzen J.L."/>
            <person name="Unver T."/>
            <person name="Budak H."/>
            <person name="Gulick P.J."/>
            <person name="Galiba G."/>
            <person name="Kalapos B."/>
            <person name="Nelson D.R."/>
            <person name="Li P."/>
            <person name="You F.M."/>
            <person name="Luo M.C."/>
            <person name="Dvorak J."/>
        </authorList>
    </citation>
    <scope>NUCLEOTIDE SEQUENCE [LARGE SCALE GENOMIC DNA]</scope>
    <source>
        <strain evidence="1">cv. AL8/78</strain>
    </source>
</reference>
<reference evidence="2" key="2">
    <citation type="journal article" date="2017" name="Nat. Plants">
        <title>The Aegilops tauschii genome reveals multiple impacts of transposons.</title>
        <authorList>
            <person name="Zhao G."/>
            <person name="Zou C."/>
            <person name="Li K."/>
            <person name="Wang K."/>
            <person name="Li T."/>
            <person name="Gao L."/>
            <person name="Zhang X."/>
            <person name="Wang H."/>
            <person name="Yang Z."/>
            <person name="Liu X."/>
            <person name="Jiang W."/>
            <person name="Mao L."/>
            <person name="Kong X."/>
            <person name="Jiao Y."/>
            <person name="Jia J."/>
        </authorList>
    </citation>
    <scope>NUCLEOTIDE SEQUENCE [LARGE SCALE GENOMIC DNA]</scope>
    <source>
        <strain evidence="2">cv. AL8/78</strain>
    </source>
</reference>
<accession>A0A453CM59</accession>
<proteinExistence type="predicted"/>
<organism evidence="1 2">
    <name type="scientific">Aegilops tauschii subsp. strangulata</name>
    <name type="common">Goatgrass</name>
    <dbReference type="NCBI Taxonomy" id="200361"/>
    <lineage>
        <taxon>Eukaryota</taxon>
        <taxon>Viridiplantae</taxon>
        <taxon>Streptophyta</taxon>
        <taxon>Embryophyta</taxon>
        <taxon>Tracheophyta</taxon>
        <taxon>Spermatophyta</taxon>
        <taxon>Magnoliopsida</taxon>
        <taxon>Liliopsida</taxon>
        <taxon>Poales</taxon>
        <taxon>Poaceae</taxon>
        <taxon>BOP clade</taxon>
        <taxon>Pooideae</taxon>
        <taxon>Triticodae</taxon>
        <taxon>Triticeae</taxon>
        <taxon>Triticinae</taxon>
        <taxon>Aegilops</taxon>
    </lineage>
</organism>
<reference evidence="1" key="4">
    <citation type="submission" date="2019-03" db="UniProtKB">
        <authorList>
            <consortium name="EnsemblPlants"/>
        </authorList>
    </citation>
    <scope>IDENTIFICATION</scope>
</reference>